<dbReference type="EMBL" id="CAJPVJ010010992">
    <property type="protein sequence ID" value="CAG2173547.1"/>
    <property type="molecule type" value="Genomic_DNA"/>
</dbReference>
<reference evidence="1" key="1">
    <citation type="submission" date="2020-11" db="EMBL/GenBank/DDBJ databases">
        <authorList>
            <person name="Tran Van P."/>
        </authorList>
    </citation>
    <scope>NUCLEOTIDE SEQUENCE</scope>
</reference>
<dbReference type="AlphaFoldDB" id="A0A7R9QS07"/>
<protein>
    <submittedName>
        <fullName evidence="1">Uncharacterized protein</fullName>
    </submittedName>
</protein>
<gene>
    <name evidence="1" type="ORF">ONB1V03_LOCUS12997</name>
</gene>
<evidence type="ECO:0000313" key="1">
    <source>
        <dbReference type="EMBL" id="CAD7656360.1"/>
    </source>
</evidence>
<sequence>MDTEFNPCPLQPNWSSATATNQTIYKRVVCTGGPVQEIQVNATFEYDTTCNGYNAWVSPWTYHVLANGQQQDMVFGNFSQYYSYLNGNMYEAHFGQITSGPCAGDTYFSVNAYVADDQLGCSGQGLNSVSIPYNNARIYGKTCNQICSIDSRYHSYFIFSPPLTN</sequence>
<proteinExistence type="predicted"/>
<organism evidence="1">
    <name type="scientific">Oppiella nova</name>
    <dbReference type="NCBI Taxonomy" id="334625"/>
    <lineage>
        <taxon>Eukaryota</taxon>
        <taxon>Metazoa</taxon>
        <taxon>Ecdysozoa</taxon>
        <taxon>Arthropoda</taxon>
        <taxon>Chelicerata</taxon>
        <taxon>Arachnida</taxon>
        <taxon>Acari</taxon>
        <taxon>Acariformes</taxon>
        <taxon>Sarcoptiformes</taxon>
        <taxon>Oribatida</taxon>
        <taxon>Brachypylina</taxon>
        <taxon>Oppioidea</taxon>
        <taxon>Oppiidae</taxon>
        <taxon>Oppiella</taxon>
    </lineage>
</organism>
<dbReference type="OrthoDB" id="10392720at2759"/>
<dbReference type="Proteomes" id="UP000728032">
    <property type="component" value="Unassembled WGS sequence"/>
</dbReference>
<accession>A0A7R9QS07</accession>
<evidence type="ECO:0000313" key="2">
    <source>
        <dbReference type="Proteomes" id="UP000728032"/>
    </source>
</evidence>
<keyword evidence="2" id="KW-1185">Reference proteome</keyword>
<dbReference type="EMBL" id="OC925817">
    <property type="protein sequence ID" value="CAD7656360.1"/>
    <property type="molecule type" value="Genomic_DNA"/>
</dbReference>
<name>A0A7R9QS07_9ACAR</name>